<sequence>MARASLTGFDKMEKMLQGIADPTSMAIKATTRAAPILEESVRSNIRASANRINKKNKKPYSTGELEKSIIATPAKKNQYGVFSVVKPNGTDKRGIPNALKANILEYGTHAYVEGKNQEPHPFIQKSVNQARQKCEEIMQRELDEAVAKLW</sequence>
<protein>
    <submittedName>
        <fullName evidence="1">Uncharacterized protein</fullName>
    </submittedName>
</protein>
<reference evidence="1" key="1">
    <citation type="submission" date="2019-04" db="EMBL/GenBank/DDBJ databases">
        <title>Microbes associate with the intestines of laboratory mice.</title>
        <authorList>
            <person name="Navarre W."/>
            <person name="Wong E."/>
            <person name="Huang K."/>
            <person name="Tropini C."/>
            <person name="Ng K."/>
            <person name="Yu B."/>
        </authorList>
    </citation>
    <scope>NUCLEOTIDE SEQUENCE</scope>
    <source>
        <strain evidence="1">NM72_1-8</strain>
    </source>
</reference>
<proteinExistence type="predicted"/>
<gene>
    <name evidence="1" type="ORF">E5357_06140</name>
</gene>
<dbReference type="EMBL" id="SRZB01000009">
    <property type="protein sequence ID" value="TGX99188.1"/>
    <property type="molecule type" value="Genomic_DNA"/>
</dbReference>
<comment type="caution">
    <text evidence="1">The sequence shown here is derived from an EMBL/GenBank/DDBJ whole genome shotgun (WGS) entry which is preliminary data.</text>
</comment>
<keyword evidence="2" id="KW-1185">Reference proteome</keyword>
<evidence type="ECO:0000313" key="1">
    <source>
        <dbReference type="EMBL" id="TGX99188.1"/>
    </source>
</evidence>
<accession>A0AC61R263</accession>
<dbReference type="Proteomes" id="UP000307720">
    <property type="component" value="Unassembled WGS sequence"/>
</dbReference>
<name>A0AC61R263_9FIRM</name>
<organism evidence="1 2">
    <name type="scientific">Hominisplanchenecus murintestinalis</name>
    <dbReference type="NCBI Taxonomy" id="2941517"/>
    <lineage>
        <taxon>Bacteria</taxon>
        <taxon>Bacillati</taxon>
        <taxon>Bacillota</taxon>
        <taxon>Clostridia</taxon>
        <taxon>Lachnospirales</taxon>
        <taxon>Lachnospiraceae</taxon>
        <taxon>Hominisplanchenecus</taxon>
    </lineage>
</organism>
<evidence type="ECO:0000313" key="2">
    <source>
        <dbReference type="Proteomes" id="UP000307720"/>
    </source>
</evidence>